<accession>A0AAV0GK90</accession>
<dbReference type="InterPro" id="IPR036047">
    <property type="entry name" value="F-box-like_dom_sf"/>
</dbReference>
<dbReference type="PANTHER" id="PTHR31639:SF256">
    <property type="entry name" value="OS07G0242900 PROTEIN"/>
    <property type="match status" value="1"/>
</dbReference>
<dbReference type="Pfam" id="PF00646">
    <property type="entry name" value="F-box"/>
    <property type="match status" value="1"/>
</dbReference>
<evidence type="ECO:0000259" key="1">
    <source>
        <dbReference type="Pfam" id="PF00646"/>
    </source>
</evidence>
<organism evidence="3 4">
    <name type="scientific">Cuscuta epithymum</name>
    <dbReference type="NCBI Taxonomy" id="186058"/>
    <lineage>
        <taxon>Eukaryota</taxon>
        <taxon>Viridiplantae</taxon>
        <taxon>Streptophyta</taxon>
        <taxon>Embryophyta</taxon>
        <taxon>Tracheophyta</taxon>
        <taxon>Spermatophyta</taxon>
        <taxon>Magnoliopsida</taxon>
        <taxon>eudicotyledons</taxon>
        <taxon>Gunneridae</taxon>
        <taxon>Pentapetalae</taxon>
        <taxon>asterids</taxon>
        <taxon>lamiids</taxon>
        <taxon>Solanales</taxon>
        <taxon>Convolvulaceae</taxon>
        <taxon>Cuscuteae</taxon>
        <taxon>Cuscuta</taxon>
        <taxon>Cuscuta subgen. Cuscuta</taxon>
    </lineage>
</organism>
<evidence type="ECO:0000313" key="2">
    <source>
        <dbReference type="EMBL" id="CAH9115873.1"/>
    </source>
</evidence>
<sequence length="141" mass="16217">MASHCGSNTGCDRISQLPEDVKHIILECLSTREAARTALLSTQWHHVWLRHGRLVFDWEFEEGLHDRACPNLVKTITNVLFLRSGPVKKFRLQMSETTLQKPDLDLWCLFLSRNVLQSLKALLSLIVRCLLIGSGLRFMFQ</sequence>
<evidence type="ECO:0000313" key="4">
    <source>
        <dbReference type="Proteomes" id="UP001152523"/>
    </source>
</evidence>
<gene>
    <name evidence="2" type="ORF">CEPIT_LOCUS21282</name>
    <name evidence="3" type="ORF">CEPIT_LOCUS44206</name>
</gene>
<name>A0AAV0GK90_9ASTE</name>
<dbReference type="Gene3D" id="1.20.1280.50">
    <property type="match status" value="1"/>
</dbReference>
<proteinExistence type="predicted"/>
<dbReference type="EMBL" id="CAMAPF010000256">
    <property type="protein sequence ID" value="CAH9115873.1"/>
    <property type="molecule type" value="Genomic_DNA"/>
</dbReference>
<comment type="caution">
    <text evidence="3">The sequence shown here is derived from an EMBL/GenBank/DDBJ whole genome shotgun (WGS) entry which is preliminary data.</text>
</comment>
<keyword evidence="4" id="KW-1185">Reference proteome</keyword>
<reference evidence="3" key="1">
    <citation type="submission" date="2022-07" db="EMBL/GenBank/DDBJ databases">
        <authorList>
            <person name="Macas J."/>
            <person name="Novak P."/>
            <person name="Neumann P."/>
        </authorList>
    </citation>
    <scope>NUCLEOTIDE SEQUENCE</scope>
</reference>
<dbReference type="Proteomes" id="UP001152523">
    <property type="component" value="Unassembled WGS sequence"/>
</dbReference>
<dbReference type="PANTHER" id="PTHR31639">
    <property type="entry name" value="F-BOX PROTEIN-LIKE"/>
    <property type="match status" value="1"/>
</dbReference>
<dbReference type="EMBL" id="CAMAPF010001148">
    <property type="protein sequence ID" value="CAH9148058.1"/>
    <property type="molecule type" value="Genomic_DNA"/>
</dbReference>
<feature type="domain" description="F-box" evidence="1">
    <location>
        <begin position="14"/>
        <end position="52"/>
    </location>
</feature>
<dbReference type="InterPro" id="IPR001810">
    <property type="entry name" value="F-box_dom"/>
</dbReference>
<dbReference type="AlphaFoldDB" id="A0AAV0GK90"/>
<dbReference type="SUPFAM" id="SSF81383">
    <property type="entry name" value="F-box domain"/>
    <property type="match status" value="1"/>
</dbReference>
<evidence type="ECO:0000313" key="3">
    <source>
        <dbReference type="EMBL" id="CAH9148058.1"/>
    </source>
</evidence>
<protein>
    <recommendedName>
        <fullName evidence="1">F-box domain-containing protein</fullName>
    </recommendedName>
</protein>